<feature type="transmembrane region" description="Helical" evidence="5">
    <location>
        <begin position="112"/>
        <end position="129"/>
    </location>
</feature>
<evidence type="ECO:0000256" key="5">
    <source>
        <dbReference type="SAM" id="Phobius"/>
    </source>
</evidence>
<evidence type="ECO:0000313" key="8">
    <source>
        <dbReference type="Proteomes" id="UP000663827"/>
    </source>
</evidence>
<comment type="caution">
    <text evidence="7">The sequence shown here is derived from an EMBL/GenBank/DDBJ whole genome shotgun (WGS) entry which is preliminary data.</text>
</comment>
<evidence type="ECO:0000259" key="6">
    <source>
        <dbReference type="PROSITE" id="PS50865"/>
    </source>
</evidence>
<dbReference type="EMBL" id="CAJNJQ010006354">
    <property type="protein sequence ID" value="CAE7227416.1"/>
    <property type="molecule type" value="Genomic_DNA"/>
</dbReference>
<evidence type="ECO:0000256" key="1">
    <source>
        <dbReference type="ARBA" id="ARBA00022723"/>
    </source>
</evidence>
<feature type="transmembrane region" description="Helical" evidence="5">
    <location>
        <begin position="213"/>
        <end position="234"/>
    </location>
</feature>
<gene>
    <name evidence="7" type="ORF">RDB_LOCUS178340</name>
</gene>
<evidence type="ECO:0000313" key="7">
    <source>
        <dbReference type="EMBL" id="CAE7227416.1"/>
    </source>
</evidence>
<dbReference type="PROSITE" id="PS50865">
    <property type="entry name" value="ZF_MYND_2"/>
    <property type="match status" value="1"/>
</dbReference>
<keyword evidence="2 4" id="KW-0863">Zinc-finger</keyword>
<reference evidence="7" key="1">
    <citation type="submission" date="2021-01" db="EMBL/GenBank/DDBJ databases">
        <authorList>
            <person name="Kaushik A."/>
        </authorList>
    </citation>
    <scope>NUCLEOTIDE SEQUENCE</scope>
    <source>
        <strain evidence="7">AG5</strain>
    </source>
</reference>
<dbReference type="GO" id="GO:0008270">
    <property type="term" value="F:zinc ion binding"/>
    <property type="evidence" value="ECO:0007669"/>
    <property type="project" value="UniProtKB-KW"/>
</dbReference>
<dbReference type="Gene3D" id="6.10.140.2220">
    <property type="match status" value="1"/>
</dbReference>
<sequence>MTSSHPRWGRAIASLSPPTHRKRLTLSVDSELTGLQAMEKISRLAADGHLATRMDAETEIDISTLESSLLLAQDPMTIRHLANPPVISGCVRLMRTMIGQRPGVASPFSYEYGLLCFNLLVFCLNICLLERWNQLYQPLEMGRHTPNAPAHVWTSIEVSYAVIDQFKVLKDEGDCDWVLGWSASSAHPRQTLLLSQSDIAALLQMLWDDRKLFLKYLALYAAAVPGLSGLFFMFSRYLTQVCDSEQDRDGDALKIRLYELALRYQAVADAYQGEANMKIIYANSQEFAEWTKTTKHIDEEDSRLIVAAAINQVANYEDSDISLLLAHGPAVLTQLVPFAMDARSQDLLPEVLRSLIQSGWLWLLEMVDNDNSEAFIQMFFPTIVSMIRPHHNQSYQLSPSTQTKVMDVIYDGDLINLSACAMIRLNPANTETFAVRIIPAFFRVLAETLPEDELRRHLWDYAPDWDRFYTHLEVVAYGIPTSPSSRYQEHYRICIYTWSEIAHLLDFEHSPYYGGVSECFSGRCPRAYPSGTALFGCADCAVAVYCNDRCQSMGWMFGHFKPPHRQLCRTNVGGY</sequence>
<evidence type="ECO:0000256" key="2">
    <source>
        <dbReference type="ARBA" id="ARBA00022771"/>
    </source>
</evidence>
<dbReference type="AlphaFoldDB" id="A0A8H3EF37"/>
<dbReference type="Proteomes" id="UP000663827">
    <property type="component" value="Unassembled WGS sequence"/>
</dbReference>
<dbReference type="InterPro" id="IPR002893">
    <property type="entry name" value="Znf_MYND"/>
</dbReference>
<feature type="domain" description="MYND-type" evidence="6">
    <location>
        <begin position="521"/>
        <end position="568"/>
    </location>
</feature>
<evidence type="ECO:0000256" key="4">
    <source>
        <dbReference type="PROSITE-ProRule" id="PRU00134"/>
    </source>
</evidence>
<keyword evidence="3" id="KW-0862">Zinc</keyword>
<keyword evidence="5" id="KW-0812">Transmembrane</keyword>
<evidence type="ECO:0000256" key="3">
    <source>
        <dbReference type="ARBA" id="ARBA00022833"/>
    </source>
</evidence>
<accession>A0A8H3EF37</accession>
<dbReference type="SUPFAM" id="SSF144232">
    <property type="entry name" value="HIT/MYND zinc finger-like"/>
    <property type="match status" value="1"/>
</dbReference>
<organism evidence="7 8">
    <name type="scientific">Rhizoctonia solani</name>
    <dbReference type="NCBI Taxonomy" id="456999"/>
    <lineage>
        <taxon>Eukaryota</taxon>
        <taxon>Fungi</taxon>
        <taxon>Dikarya</taxon>
        <taxon>Basidiomycota</taxon>
        <taxon>Agaricomycotina</taxon>
        <taxon>Agaricomycetes</taxon>
        <taxon>Cantharellales</taxon>
        <taxon>Ceratobasidiaceae</taxon>
        <taxon>Rhizoctonia</taxon>
    </lineage>
</organism>
<keyword evidence="1" id="KW-0479">Metal-binding</keyword>
<name>A0A8H3EF37_9AGAM</name>
<keyword evidence="5" id="KW-1133">Transmembrane helix</keyword>
<keyword evidence="5" id="KW-0472">Membrane</keyword>
<proteinExistence type="predicted"/>
<protein>
    <recommendedName>
        <fullName evidence="6">MYND-type domain-containing protein</fullName>
    </recommendedName>
</protein>